<reference evidence="2 3" key="2">
    <citation type="submission" date="2019-09" db="EMBL/GenBank/DDBJ databases">
        <title>Mesorhizobium sp. MaA-C15 isolated from Microcystis aeruginosa.</title>
        <authorList>
            <person name="Jeong S.E."/>
            <person name="Jin H.M."/>
            <person name="Jeon C.O."/>
        </authorList>
    </citation>
    <scope>NUCLEOTIDE SEQUENCE [LARGE SCALE GENOMIC DNA]</scope>
    <source>
        <strain evidence="2 3">MaA-C15</strain>
    </source>
</reference>
<dbReference type="EMBL" id="VSZS01000063">
    <property type="protein sequence ID" value="TYR31969.1"/>
    <property type="molecule type" value="Genomic_DNA"/>
</dbReference>
<accession>A0A5D4GW06</accession>
<comment type="caution">
    <text evidence="2">The sequence shown here is derived from an EMBL/GenBank/DDBJ whole genome shotgun (WGS) entry which is preliminary data.</text>
</comment>
<feature type="domain" description="PIN" evidence="1">
    <location>
        <begin position="4"/>
        <end position="119"/>
    </location>
</feature>
<dbReference type="AlphaFoldDB" id="A0A5D4GW06"/>
<dbReference type="PANTHER" id="PTHR36173:SF2">
    <property type="entry name" value="RIBONUCLEASE VAPC16"/>
    <property type="match status" value="1"/>
</dbReference>
<dbReference type="SUPFAM" id="SSF88723">
    <property type="entry name" value="PIN domain-like"/>
    <property type="match status" value="1"/>
</dbReference>
<evidence type="ECO:0000313" key="2">
    <source>
        <dbReference type="EMBL" id="TYR31969.1"/>
    </source>
</evidence>
<dbReference type="Pfam" id="PF01850">
    <property type="entry name" value="PIN"/>
    <property type="match status" value="1"/>
</dbReference>
<name>A0A5D4GW06_9HYPH</name>
<evidence type="ECO:0000313" key="3">
    <source>
        <dbReference type="Proteomes" id="UP000323258"/>
    </source>
</evidence>
<evidence type="ECO:0000259" key="1">
    <source>
        <dbReference type="Pfam" id="PF01850"/>
    </source>
</evidence>
<sequence length="123" mass="13788">MTAYLADTHVLLWSLDGGDKLSAKQRRVIDSDAKVFVSVATLWEITIKTSLGKLVVPADFLDGVVRAGFDLLTINTEHIRVLGNLPHHHRDPFDRLLVAQAMAERVTLLTADTQIMRYDVKHL</sequence>
<organism evidence="2 3">
    <name type="scientific">Neoaquamicrobium microcysteis</name>
    <dbReference type="NCBI Taxonomy" id="2682781"/>
    <lineage>
        <taxon>Bacteria</taxon>
        <taxon>Pseudomonadati</taxon>
        <taxon>Pseudomonadota</taxon>
        <taxon>Alphaproteobacteria</taxon>
        <taxon>Hyphomicrobiales</taxon>
        <taxon>Phyllobacteriaceae</taxon>
        <taxon>Neoaquamicrobium</taxon>
    </lineage>
</organism>
<dbReference type="Proteomes" id="UP000323258">
    <property type="component" value="Unassembled WGS sequence"/>
</dbReference>
<dbReference type="InterPro" id="IPR002716">
    <property type="entry name" value="PIN_dom"/>
</dbReference>
<dbReference type="Gene3D" id="3.40.50.1010">
    <property type="entry name" value="5'-nuclease"/>
    <property type="match status" value="1"/>
</dbReference>
<dbReference type="InterPro" id="IPR052919">
    <property type="entry name" value="TA_system_RNase"/>
</dbReference>
<dbReference type="OrthoDB" id="9798990at2"/>
<protein>
    <submittedName>
        <fullName evidence="2">Type II toxin-antitoxin system VapC family toxin</fullName>
    </submittedName>
</protein>
<dbReference type="InterPro" id="IPR029060">
    <property type="entry name" value="PIN-like_dom_sf"/>
</dbReference>
<keyword evidence="3" id="KW-1185">Reference proteome</keyword>
<dbReference type="RefSeq" id="WP_148915126.1">
    <property type="nucleotide sequence ID" value="NZ_VSZS01000063.1"/>
</dbReference>
<dbReference type="CDD" id="cd09872">
    <property type="entry name" value="PIN_Sll0205-like"/>
    <property type="match status" value="1"/>
</dbReference>
<reference evidence="2 3" key="1">
    <citation type="submission" date="2019-08" db="EMBL/GenBank/DDBJ databases">
        <authorList>
            <person name="Seo Y.L."/>
        </authorList>
    </citation>
    <scope>NUCLEOTIDE SEQUENCE [LARGE SCALE GENOMIC DNA]</scope>
    <source>
        <strain evidence="2 3">MaA-C15</strain>
    </source>
</reference>
<dbReference type="PANTHER" id="PTHR36173">
    <property type="entry name" value="RIBONUCLEASE VAPC16-RELATED"/>
    <property type="match status" value="1"/>
</dbReference>
<gene>
    <name evidence="2" type="ORF">FY036_12820</name>
</gene>
<dbReference type="InterPro" id="IPR041705">
    <property type="entry name" value="PIN_Sll0205"/>
</dbReference>
<proteinExistence type="predicted"/>